<dbReference type="InterPro" id="IPR043429">
    <property type="entry name" value="ArtM/GltK/GlnP/TcyL/YhdX-like"/>
</dbReference>
<keyword evidence="5" id="KW-0029">Amino-acid transport</keyword>
<protein>
    <submittedName>
        <fullName evidence="10">Amino acid ABC transporter membrane protein 1, PAAT family</fullName>
    </submittedName>
</protein>
<evidence type="ECO:0000256" key="8">
    <source>
        <dbReference type="RuleBase" id="RU363032"/>
    </source>
</evidence>
<keyword evidence="3" id="KW-1003">Cell membrane</keyword>
<dbReference type="GO" id="GO:0043190">
    <property type="term" value="C:ATP-binding cassette (ABC) transporter complex"/>
    <property type="evidence" value="ECO:0007669"/>
    <property type="project" value="InterPro"/>
</dbReference>
<dbReference type="GO" id="GO:0006865">
    <property type="term" value="P:amino acid transport"/>
    <property type="evidence" value="ECO:0007669"/>
    <property type="project" value="UniProtKB-KW"/>
</dbReference>
<sequence length="224" mass="24813">MAERIELAQQSLPALLEGTVVTIQLTVLILLFGLFLGLIMAFGQTYGNRAVKFLVDIYERVFRSIPELVLLLLVFYGMPNIGINLNPFSAAVLALGLRATAYMSQIFRGAFQSVGSDQLTAARSLGMSKFKTFRYVILPQAVRVFIPPFANEYAIILKDTSLAYALGVTELLRQGQYIIAVHYDPLTIFLLIAAIYFVLTFGVTRLLKLLENKLKIPGLGAETN</sequence>
<dbReference type="RefSeq" id="WP_089759018.1">
    <property type="nucleotide sequence ID" value="NZ_FNGO01000005.1"/>
</dbReference>
<dbReference type="PANTHER" id="PTHR30614:SF0">
    <property type="entry name" value="L-CYSTINE TRANSPORT SYSTEM PERMEASE PROTEIN TCYL"/>
    <property type="match status" value="1"/>
</dbReference>
<evidence type="ECO:0000256" key="6">
    <source>
        <dbReference type="ARBA" id="ARBA00022989"/>
    </source>
</evidence>
<evidence type="ECO:0000256" key="5">
    <source>
        <dbReference type="ARBA" id="ARBA00022970"/>
    </source>
</evidence>
<dbReference type="PANTHER" id="PTHR30614">
    <property type="entry name" value="MEMBRANE COMPONENT OF AMINO ACID ABC TRANSPORTER"/>
    <property type="match status" value="1"/>
</dbReference>
<dbReference type="Gene3D" id="1.10.3720.10">
    <property type="entry name" value="MetI-like"/>
    <property type="match status" value="1"/>
</dbReference>
<feature type="transmembrane region" description="Helical" evidence="8">
    <location>
        <begin position="64"/>
        <end position="82"/>
    </location>
</feature>
<dbReference type="PROSITE" id="PS50928">
    <property type="entry name" value="ABC_TM1"/>
    <property type="match status" value="1"/>
</dbReference>
<keyword evidence="6 8" id="KW-1133">Transmembrane helix</keyword>
<dbReference type="InterPro" id="IPR000515">
    <property type="entry name" value="MetI-like"/>
</dbReference>
<reference evidence="10 11" key="1">
    <citation type="submission" date="2016-10" db="EMBL/GenBank/DDBJ databases">
        <authorList>
            <person name="de Groot N.N."/>
        </authorList>
    </citation>
    <scope>NUCLEOTIDE SEQUENCE [LARGE SCALE GENOMIC DNA]</scope>
    <source>
        <strain evidence="10 11">SLAS-1</strain>
    </source>
</reference>
<dbReference type="InterPro" id="IPR010065">
    <property type="entry name" value="AA_ABC_transptr_permease_3TM"/>
</dbReference>
<evidence type="ECO:0000256" key="4">
    <source>
        <dbReference type="ARBA" id="ARBA00022692"/>
    </source>
</evidence>
<keyword evidence="7 8" id="KW-0472">Membrane</keyword>
<comment type="subcellular location">
    <subcellularLocation>
        <location evidence="1 8">Cell membrane</location>
        <topology evidence="1 8">Multi-pass membrane protein</topology>
    </subcellularLocation>
</comment>
<dbReference type="NCBIfam" id="TIGR01726">
    <property type="entry name" value="HEQRo_perm_3TM"/>
    <property type="match status" value="1"/>
</dbReference>
<dbReference type="Pfam" id="PF00528">
    <property type="entry name" value="BPD_transp_1"/>
    <property type="match status" value="1"/>
</dbReference>
<dbReference type="SUPFAM" id="SSF161098">
    <property type="entry name" value="MetI-like"/>
    <property type="match status" value="1"/>
</dbReference>
<dbReference type="InterPro" id="IPR035906">
    <property type="entry name" value="MetI-like_sf"/>
</dbReference>
<dbReference type="CDD" id="cd06261">
    <property type="entry name" value="TM_PBP2"/>
    <property type="match status" value="1"/>
</dbReference>
<dbReference type="AlphaFoldDB" id="A0A1G9KZT0"/>
<evidence type="ECO:0000256" key="7">
    <source>
        <dbReference type="ARBA" id="ARBA00023136"/>
    </source>
</evidence>
<keyword evidence="2 8" id="KW-0813">Transport</keyword>
<name>A0A1G9KZT0_9FIRM</name>
<dbReference type="GO" id="GO:0022857">
    <property type="term" value="F:transmembrane transporter activity"/>
    <property type="evidence" value="ECO:0007669"/>
    <property type="project" value="InterPro"/>
</dbReference>
<feature type="transmembrane region" description="Helical" evidence="8">
    <location>
        <begin position="20"/>
        <end position="43"/>
    </location>
</feature>
<organism evidence="10 11">
    <name type="scientific">Halarsenatibacter silvermanii</name>
    <dbReference type="NCBI Taxonomy" id="321763"/>
    <lineage>
        <taxon>Bacteria</taxon>
        <taxon>Bacillati</taxon>
        <taxon>Bacillota</taxon>
        <taxon>Clostridia</taxon>
        <taxon>Halanaerobiales</taxon>
        <taxon>Halarsenatibacteraceae</taxon>
        <taxon>Halarsenatibacter</taxon>
    </lineage>
</organism>
<evidence type="ECO:0000313" key="11">
    <source>
        <dbReference type="Proteomes" id="UP000199476"/>
    </source>
</evidence>
<gene>
    <name evidence="10" type="ORF">SAMN04488692_105144</name>
</gene>
<keyword evidence="4 8" id="KW-0812">Transmembrane</keyword>
<evidence type="ECO:0000256" key="2">
    <source>
        <dbReference type="ARBA" id="ARBA00022448"/>
    </source>
</evidence>
<dbReference type="EMBL" id="FNGO01000005">
    <property type="protein sequence ID" value="SDL55241.1"/>
    <property type="molecule type" value="Genomic_DNA"/>
</dbReference>
<accession>A0A1G9KZT0</accession>
<dbReference type="STRING" id="321763.SAMN04488692_105144"/>
<evidence type="ECO:0000256" key="3">
    <source>
        <dbReference type="ARBA" id="ARBA00022475"/>
    </source>
</evidence>
<keyword evidence="11" id="KW-1185">Reference proteome</keyword>
<proteinExistence type="inferred from homology"/>
<feature type="domain" description="ABC transmembrane type-1" evidence="9">
    <location>
        <begin position="19"/>
        <end position="207"/>
    </location>
</feature>
<evidence type="ECO:0000259" key="9">
    <source>
        <dbReference type="PROSITE" id="PS50928"/>
    </source>
</evidence>
<feature type="transmembrane region" description="Helical" evidence="8">
    <location>
        <begin position="186"/>
        <end position="207"/>
    </location>
</feature>
<evidence type="ECO:0000313" key="10">
    <source>
        <dbReference type="EMBL" id="SDL55241.1"/>
    </source>
</evidence>
<comment type="similarity">
    <text evidence="8">Belongs to the binding-protein-dependent transport system permease family.</text>
</comment>
<evidence type="ECO:0000256" key="1">
    <source>
        <dbReference type="ARBA" id="ARBA00004651"/>
    </source>
</evidence>
<dbReference type="Proteomes" id="UP000199476">
    <property type="component" value="Unassembled WGS sequence"/>
</dbReference>
<dbReference type="OrthoDB" id="9787841at2"/>